<dbReference type="InterPro" id="IPR013221">
    <property type="entry name" value="Mur_ligase_cen"/>
</dbReference>
<dbReference type="Pfam" id="PF08245">
    <property type="entry name" value="Mur_ligase_M"/>
    <property type="match status" value="1"/>
</dbReference>
<evidence type="ECO:0000259" key="12">
    <source>
        <dbReference type="Pfam" id="PF02875"/>
    </source>
</evidence>
<dbReference type="PANTHER" id="PTHR11136:SF0">
    <property type="entry name" value="DIHYDROFOLATE SYNTHETASE-RELATED"/>
    <property type="match status" value="1"/>
</dbReference>
<gene>
    <name evidence="14" type="ORF">I7412_05835</name>
</gene>
<evidence type="ECO:0000256" key="8">
    <source>
        <dbReference type="ARBA" id="ARBA00022842"/>
    </source>
</evidence>
<dbReference type="NCBIfam" id="TIGR01499">
    <property type="entry name" value="folC"/>
    <property type="match status" value="1"/>
</dbReference>
<dbReference type="FunFam" id="3.40.1190.10:FF:000011">
    <property type="entry name" value="Folylpolyglutamate synthase/dihydrofolate synthase"/>
    <property type="match status" value="1"/>
</dbReference>
<evidence type="ECO:0000256" key="11">
    <source>
        <dbReference type="PIRNR" id="PIRNR001563"/>
    </source>
</evidence>
<dbReference type="InterPro" id="IPR004101">
    <property type="entry name" value="Mur_ligase_C"/>
</dbReference>
<protein>
    <recommendedName>
        <fullName evidence="3">tetrahydrofolate synthase</fullName>
        <ecNumber evidence="3">6.3.2.17</ecNumber>
    </recommendedName>
    <alternativeName>
        <fullName evidence="9">Tetrahydrofolylpolyglutamate synthase</fullName>
    </alternativeName>
</protein>
<evidence type="ECO:0000256" key="4">
    <source>
        <dbReference type="ARBA" id="ARBA00022598"/>
    </source>
</evidence>
<reference evidence="14" key="1">
    <citation type="submission" date="2020-12" db="EMBL/GenBank/DDBJ databases">
        <title>Genomic characterization of non-nitrogen-fixing Frankia strains.</title>
        <authorList>
            <person name="Carlos-Shanley C."/>
            <person name="Guerra T."/>
            <person name="Hahn D."/>
        </authorList>
    </citation>
    <scope>NUCLEOTIDE SEQUENCE</scope>
    <source>
        <strain evidence="14">CN6</strain>
    </source>
</reference>
<dbReference type="GO" id="GO:0008841">
    <property type="term" value="F:dihydrofolate synthase activity"/>
    <property type="evidence" value="ECO:0007669"/>
    <property type="project" value="TreeGrafter"/>
</dbReference>
<dbReference type="InterPro" id="IPR018109">
    <property type="entry name" value="Folylpolyglutamate_synth_CS"/>
</dbReference>
<evidence type="ECO:0000256" key="7">
    <source>
        <dbReference type="ARBA" id="ARBA00022840"/>
    </source>
</evidence>
<comment type="catalytic activity">
    <reaction evidence="10">
        <text>(6S)-5,6,7,8-tetrahydrofolyl-(gamma-L-Glu)(n) + L-glutamate + ATP = (6S)-5,6,7,8-tetrahydrofolyl-(gamma-L-Glu)(n+1) + ADP + phosphate + H(+)</text>
        <dbReference type="Rhea" id="RHEA:10580"/>
        <dbReference type="Rhea" id="RHEA-COMP:14738"/>
        <dbReference type="Rhea" id="RHEA-COMP:14740"/>
        <dbReference type="ChEBI" id="CHEBI:15378"/>
        <dbReference type="ChEBI" id="CHEBI:29985"/>
        <dbReference type="ChEBI" id="CHEBI:30616"/>
        <dbReference type="ChEBI" id="CHEBI:43474"/>
        <dbReference type="ChEBI" id="CHEBI:141005"/>
        <dbReference type="ChEBI" id="CHEBI:456216"/>
        <dbReference type="EC" id="6.3.2.17"/>
    </reaction>
</comment>
<accession>A0A937RHX4</accession>
<evidence type="ECO:0000256" key="6">
    <source>
        <dbReference type="ARBA" id="ARBA00022741"/>
    </source>
</evidence>
<dbReference type="GO" id="GO:0046872">
    <property type="term" value="F:metal ion binding"/>
    <property type="evidence" value="ECO:0007669"/>
    <property type="project" value="UniProtKB-KW"/>
</dbReference>
<dbReference type="EC" id="6.3.2.17" evidence="3"/>
<dbReference type="InterPro" id="IPR036565">
    <property type="entry name" value="Mur-like_cat_sf"/>
</dbReference>
<dbReference type="PROSITE" id="PS01012">
    <property type="entry name" value="FOLYLPOLYGLU_SYNT_2"/>
    <property type="match status" value="1"/>
</dbReference>
<keyword evidence="8" id="KW-0460">Magnesium</keyword>
<evidence type="ECO:0000313" key="14">
    <source>
        <dbReference type="EMBL" id="MBL7626693.1"/>
    </source>
</evidence>
<dbReference type="PANTHER" id="PTHR11136">
    <property type="entry name" value="FOLYLPOLYGLUTAMATE SYNTHASE-RELATED"/>
    <property type="match status" value="1"/>
</dbReference>
<evidence type="ECO:0000259" key="13">
    <source>
        <dbReference type="Pfam" id="PF08245"/>
    </source>
</evidence>
<name>A0A937RHX4_9ACTN</name>
<keyword evidence="7 11" id="KW-0067">ATP-binding</keyword>
<dbReference type="SUPFAM" id="SSF53623">
    <property type="entry name" value="MurD-like peptide ligases, catalytic domain"/>
    <property type="match status" value="1"/>
</dbReference>
<dbReference type="GO" id="GO:0004326">
    <property type="term" value="F:tetrahydrofolylpolyglutamate synthase activity"/>
    <property type="evidence" value="ECO:0007669"/>
    <property type="project" value="UniProtKB-EC"/>
</dbReference>
<dbReference type="InterPro" id="IPR036615">
    <property type="entry name" value="Mur_ligase_C_dom_sf"/>
</dbReference>
<dbReference type="AlphaFoldDB" id="A0A937RHX4"/>
<evidence type="ECO:0000256" key="5">
    <source>
        <dbReference type="ARBA" id="ARBA00022723"/>
    </source>
</evidence>
<comment type="cofactor">
    <cofactor evidence="1">
        <name>Mg(2+)</name>
        <dbReference type="ChEBI" id="CHEBI:18420"/>
    </cofactor>
</comment>
<keyword evidence="6 11" id="KW-0547">Nucleotide-binding</keyword>
<feature type="domain" description="Mur ligase C-terminal" evidence="12">
    <location>
        <begin position="280"/>
        <end position="406"/>
    </location>
</feature>
<evidence type="ECO:0000256" key="3">
    <source>
        <dbReference type="ARBA" id="ARBA00013025"/>
    </source>
</evidence>
<keyword evidence="15" id="KW-1185">Reference proteome</keyword>
<evidence type="ECO:0000256" key="1">
    <source>
        <dbReference type="ARBA" id="ARBA00001946"/>
    </source>
</evidence>
<comment type="similarity">
    <text evidence="2 11">Belongs to the folylpolyglutamate synthase family.</text>
</comment>
<dbReference type="Proteomes" id="UP000604475">
    <property type="component" value="Unassembled WGS sequence"/>
</dbReference>
<comment type="caution">
    <text evidence="14">The sequence shown here is derived from an EMBL/GenBank/DDBJ whole genome shotgun (WGS) entry which is preliminary data.</text>
</comment>
<dbReference type="GO" id="GO:0005737">
    <property type="term" value="C:cytoplasm"/>
    <property type="evidence" value="ECO:0007669"/>
    <property type="project" value="TreeGrafter"/>
</dbReference>
<dbReference type="Pfam" id="PF02875">
    <property type="entry name" value="Mur_ligase_C"/>
    <property type="match status" value="1"/>
</dbReference>
<proteinExistence type="inferred from homology"/>
<sequence length="419" mass="43874">MIPDLERMRDLVDLLGHPERSFPVVHLTGTNGKTSTARMIDSVLRAFGLRPGRYTSPHLESVTERISLDGQPASAEVFARAFDDVLPYVEIIDGRHPERVTFFELLTAMAFSAFADAPVDVAVVEVGMGGAWDATNVVDGVVQVVTPIALDHRELGDTAEEIAAEKAGILRPASLAVLGAQPLGVARVLADRAAELGTTLAREGLEFGVARRNVAVGGQMLTLRGLGGVYDEIFLPLHGEHQAHNAACALAAVEAFLGGGAELLDVEAVRAGFAAVSSPGRLEVVRRSPTIVLDGAHNVAGAQALAEALTDSFAFDVLVGVVGLLSDKDAHGMLSVLEPVLHSVVITQSSSPRAWPADELAAVAVEVFGADRVEVAPRLDDAIDAAVRLVEEDAELGGGGVIVAGSLTIVGEARRLLAR</sequence>
<evidence type="ECO:0000256" key="2">
    <source>
        <dbReference type="ARBA" id="ARBA00008276"/>
    </source>
</evidence>
<dbReference type="InterPro" id="IPR001645">
    <property type="entry name" value="Folylpolyglutamate_synth"/>
</dbReference>
<evidence type="ECO:0000256" key="9">
    <source>
        <dbReference type="ARBA" id="ARBA00030592"/>
    </source>
</evidence>
<dbReference type="GO" id="GO:0005524">
    <property type="term" value="F:ATP binding"/>
    <property type="evidence" value="ECO:0007669"/>
    <property type="project" value="UniProtKB-KW"/>
</dbReference>
<dbReference type="EMBL" id="JAEACQ010000146">
    <property type="protein sequence ID" value="MBL7626693.1"/>
    <property type="molecule type" value="Genomic_DNA"/>
</dbReference>
<dbReference type="PIRSF" id="PIRSF001563">
    <property type="entry name" value="Folylpolyglu_synth"/>
    <property type="match status" value="1"/>
</dbReference>
<dbReference type="Gene3D" id="3.40.1190.10">
    <property type="entry name" value="Mur-like, catalytic domain"/>
    <property type="match status" value="1"/>
</dbReference>
<feature type="domain" description="Mur ligase central" evidence="13">
    <location>
        <begin position="28"/>
        <end position="253"/>
    </location>
</feature>
<evidence type="ECO:0000256" key="10">
    <source>
        <dbReference type="ARBA" id="ARBA00047493"/>
    </source>
</evidence>
<dbReference type="PROSITE" id="PS01011">
    <property type="entry name" value="FOLYLPOLYGLU_SYNT_1"/>
    <property type="match status" value="1"/>
</dbReference>
<keyword evidence="5" id="KW-0479">Metal-binding</keyword>
<dbReference type="Gene3D" id="3.90.190.20">
    <property type="entry name" value="Mur ligase, C-terminal domain"/>
    <property type="match status" value="1"/>
</dbReference>
<keyword evidence="4 11" id="KW-0436">Ligase</keyword>
<organism evidence="14 15">
    <name type="scientific">Frankia nepalensis</name>
    <dbReference type="NCBI Taxonomy" id="1836974"/>
    <lineage>
        <taxon>Bacteria</taxon>
        <taxon>Bacillati</taxon>
        <taxon>Actinomycetota</taxon>
        <taxon>Actinomycetes</taxon>
        <taxon>Frankiales</taxon>
        <taxon>Frankiaceae</taxon>
        <taxon>Frankia</taxon>
    </lineage>
</organism>
<dbReference type="SUPFAM" id="SSF53244">
    <property type="entry name" value="MurD-like peptide ligases, peptide-binding domain"/>
    <property type="match status" value="1"/>
</dbReference>
<evidence type="ECO:0000313" key="15">
    <source>
        <dbReference type="Proteomes" id="UP000604475"/>
    </source>
</evidence>